<dbReference type="AlphaFoldDB" id="A0A2Z2NPA5"/>
<sequence length="429" mass="46437">MAAPALLIYVALNLRQTSTVVKVFFGLAMLLILSSGGTSLSSSDILAGLERMVFLGALLTALGFMRVVATHDTHFIRAGRYLISQPPARRYLSMYAGGHLFTTLLNMGGLGLLVETVNRALEARRDSLSPLVFQLRQRRIVSAIMRGFSTIAFWTPFGIALNSLLLVFPDLHWIDVAPFGLLFAGTALIFGWSQDSIERRLRPLHPRPQVDAPEPGDHWSALFVVLHILGLGTVIFTLDVMLPVSFQSVLLFVVPIYALIWIVWLFGQTGPATLKTGFIERAPSFVTEIGVFSMAGLLGPMIAALIPEAAMNPLFSVVGAQPVILALALLWTTVLFSVIGVHPIISVIVLGELVVRNGGISELAATLALLSGWAGAVTLAPFATTSVFISRLVNQGVWRVSWGWNGVYSFGVLLLFSLLLSVGILLGFF</sequence>
<keyword evidence="1" id="KW-0812">Transmembrane</keyword>
<proteinExistence type="predicted"/>
<feature type="transmembrane region" description="Helical" evidence="1">
    <location>
        <begin position="52"/>
        <end position="71"/>
    </location>
</feature>
<feature type="transmembrane region" description="Helical" evidence="1">
    <location>
        <begin position="20"/>
        <end position="40"/>
    </location>
</feature>
<feature type="transmembrane region" description="Helical" evidence="1">
    <location>
        <begin position="326"/>
        <end position="351"/>
    </location>
</feature>
<feature type="transmembrane region" description="Helical" evidence="1">
    <location>
        <begin position="244"/>
        <end position="264"/>
    </location>
</feature>
<keyword evidence="3" id="KW-1185">Reference proteome</keyword>
<feature type="transmembrane region" description="Helical" evidence="1">
    <location>
        <begin position="363"/>
        <end position="388"/>
    </location>
</feature>
<feature type="transmembrane region" description="Helical" evidence="1">
    <location>
        <begin position="285"/>
        <end position="306"/>
    </location>
</feature>
<feature type="transmembrane region" description="Helical" evidence="1">
    <location>
        <begin position="143"/>
        <end position="165"/>
    </location>
</feature>
<keyword evidence="1" id="KW-0472">Membrane</keyword>
<feature type="transmembrane region" description="Helical" evidence="1">
    <location>
        <begin position="408"/>
        <end position="428"/>
    </location>
</feature>
<gene>
    <name evidence="2" type="ORF">IMCC3135_15920</name>
</gene>
<protein>
    <recommendedName>
        <fullName evidence="4">Citrate transporter-like domain-containing protein</fullName>
    </recommendedName>
</protein>
<evidence type="ECO:0008006" key="4">
    <source>
        <dbReference type="Google" id="ProtNLM"/>
    </source>
</evidence>
<keyword evidence="1" id="KW-1133">Transmembrane helix</keyword>
<reference evidence="2 3" key="1">
    <citation type="submission" date="2016-12" db="EMBL/GenBank/DDBJ databases">
        <authorList>
            <person name="Song W.-J."/>
            <person name="Kurnit D.M."/>
        </authorList>
    </citation>
    <scope>NUCLEOTIDE SEQUENCE [LARGE SCALE GENOMIC DNA]</scope>
    <source>
        <strain evidence="2 3">IMCC3135</strain>
    </source>
</reference>
<dbReference type="RefSeq" id="WP_088918485.1">
    <property type="nucleotide sequence ID" value="NZ_CP018632.1"/>
</dbReference>
<evidence type="ECO:0000313" key="3">
    <source>
        <dbReference type="Proteomes" id="UP000250079"/>
    </source>
</evidence>
<dbReference type="OrthoDB" id="7025449at2"/>
<dbReference type="EMBL" id="CP018632">
    <property type="protein sequence ID" value="ASJ73266.1"/>
    <property type="molecule type" value="Genomic_DNA"/>
</dbReference>
<accession>A0A2Z2NPA5</accession>
<dbReference type="KEGG" id="gai:IMCC3135_15920"/>
<organism evidence="2 3">
    <name type="scientific">Granulosicoccus antarcticus IMCC3135</name>
    <dbReference type="NCBI Taxonomy" id="1192854"/>
    <lineage>
        <taxon>Bacteria</taxon>
        <taxon>Pseudomonadati</taxon>
        <taxon>Pseudomonadota</taxon>
        <taxon>Gammaproteobacteria</taxon>
        <taxon>Chromatiales</taxon>
        <taxon>Granulosicoccaceae</taxon>
        <taxon>Granulosicoccus</taxon>
    </lineage>
</organism>
<feature type="transmembrane region" description="Helical" evidence="1">
    <location>
        <begin position="171"/>
        <end position="192"/>
    </location>
</feature>
<name>A0A2Z2NPA5_9GAMM</name>
<evidence type="ECO:0000256" key="1">
    <source>
        <dbReference type="SAM" id="Phobius"/>
    </source>
</evidence>
<feature type="transmembrane region" description="Helical" evidence="1">
    <location>
        <begin position="219"/>
        <end position="238"/>
    </location>
</feature>
<dbReference type="Proteomes" id="UP000250079">
    <property type="component" value="Chromosome"/>
</dbReference>
<evidence type="ECO:0000313" key="2">
    <source>
        <dbReference type="EMBL" id="ASJ73266.1"/>
    </source>
</evidence>